<reference evidence="5 6" key="1">
    <citation type="submission" date="2019-08" db="EMBL/GenBank/DDBJ databases">
        <authorList>
            <person name="Peeters C."/>
        </authorList>
    </citation>
    <scope>NUCLEOTIDE SEQUENCE [LARGE SCALE GENOMIC DNA]</scope>
    <source>
        <strain evidence="5 6">LMG 31115</strain>
    </source>
</reference>
<comment type="similarity">
    <text evidence="1">Belongs to the P-Pant transferase superfamily. Gsp/Sfp/HetI/AcpT family.</text>
</comment>
<dbReference type="EC" id="2.7.8.-" evidence="5"/>
<evidence type="ECO:0000313" key="5">
    <source>
        <dbReference type="EMBL" id="VVE36468.1"/>
    </source>
</evidence>
<dbReference type="Pfam" id="PF22624">
    <property type="entry name" value="AASDHPPT_N"/>
    <property type="match status" value="1"/>
</dbReference>
<accession>A0A5E4XJW8</accession>
<keyword evidence="6" id="KW-1185">Reference proteome</keyword>
<dbReference type="InterPro" id="IPR050559">
    <property type="entry name" value="P-Pant_transferase_sf"/>
</dbReference>
<feature type="domain" description="4'-phosphopantetheinyl transferase N-terminal" evidence="4">
    <location>
        <begin position="33"/>
        <end position="114"/>
    </location>
</feature>
<evidence type="ECO:0000256" key="2">
    <source>
        <dbReference type="ARBA" id="ARBA00022679"/>
    </source>
</evidence>
<dbReference type="InterPro" id="IPR008278">
    <property type="entry name" value="4-PPantetheinyl_Trfase_dom"/>
</dbReference>
<dbReference type="PANTHER" id="PTHR12215:SF10">
    <property type="entry name" value="L-AMINOADIPATE-SEMIALDEHYDE DEHYDROGENASE-PHOSPHOPANTETHEINYL TRANSFERASE"/>
    <property type="match status" value="1"/>
</dbReference>
<evidence type="ECO:0000259" key="3">
    <source>
        <dbReference type="Pfam" id="PF01648"/>
    </source>
</evidence>
<dbReference type="SUPFAM" id="SSF56214">
    <property type="entry name" value="4'-phosphopantetheinyl transferase"/>
    <property type="match status" value="2"/>
</dbReference>
<evidence type="ECO:0000259" key="4">
    <source>
        <dbReference type="Pfam" id="PF22624"/>
    </source>
</evidence>
<name>A0A5E4XJW8_9BURK</name>
<dbReference type="InterPro" id="IPR055066">
    <property type="entry name" value="AASDHPPT_N"/>
</dbReference>
<gene>
    <name evidence="5" type="primary">sfp</name>
    <name evidence="5" type="ORF">PIN31115_03906</name>
</gene>
<dbReference type="InterPro" id="IPR037143">
    <property type="entry name" value="4-PPantetheinyl_Trfase_dom_sf"/>
</dbReference>
<dbReference type="GO" id="GO:0000287">
    <property type="term" value="F:magnesium ion binding"/>
    <property type="evidence" value="ECO:0007669"/>
    <property type="project" value="InterPro"/>
</dbReference>
<dbReference type="Gene3D" id="3.90.470.20">
    <property type="entry name" value="4'-phosphopantetheinyl transferase domain"/>
    <property type="match status" value="1"/>
</dbReference>
<dbReference type="GO" id="GO:0008897">
    <property type="term" value="F:holo-[acyl-carrier-protein] synthase activity"/>
    <property type="evidence" value="ECO:0007669"/>
    <property type="project" value="InterPro"/>
</dbReference>
<dbReference type="Pfam" id="PF01648">
    <property type="entry name" value="ACPS"/>
    <property type="match status" value="1"/>
</dbReference>
<proteinExistence type="inferred from homology"/>
<protein>
    <submittedName>
        <fullName evidence="5">4'-phosphopantetheinyl transferase sfp</fullName>
        <ecNumber evidence="5">2.7.8.-</ecNumber>
    </submittedName>
</protein>
<keyword evidence="2 5" id="KW-0808">Transferase</keyword>
<feature type="domain" description="4'-phosphopantetheinyl transferase" evidence="3">
    <location>
        <begin position="120"/>
        <end position="198"/>
    </location>
</feature>
<evidence type="ECO:0000313" key="6">
    <source>
        <dbReference type="Proteomes" id="UP000333828"/>
    </source>
</evidence>
<dbReference type="EMBL" id="CABPSI010000004">
    <property type="protein sequence ID" value="VVE36468.1"/>
    <property type="molecule type" value="Genomic_DNA"/>
</dbReference>
<dbReference type="AlphaFoldDB" id="A0A5E4XJW8"/>
<organism evidence="5 6">
    <name type="scientific">Pandoraea iniqua</name>
    <dbReference type="NCBI Taxonomy" id="2508288"/>
    <lineage>
        <taxon>Bacteria</taxon>
        <taxon>Pseudomonadati</taxon>
        <taxon>Pseudomonadota</taxon>
        <taxon>Betaproteobacteria</taxon>
        <taxon>Burkholderiales</taxon>
        <taxon>Burkholderiaceae</taxon>
        <taxon>Pandoraea</taxon>
    </lineage>
</organism>
<dbReference type="PANTHER" id="PTHR12215">
    <property type="entry name" value="PHOSPHOPANTETHEINE TRANSFERASE"/>
    <property type="match status" value="1"/>
</dbReference>
<dbReference type="GO" id="GO:0019878">
    <property type="term" value="P:lysine biosynthetic process via aminoadipic acid"/>
    <property type="evidence" value="ECO:0007669"/>
    <property type="project" value="TreeGrafter"/>
</dbReference>
<dbReference type="GO" id="GO:0005829">
    <property type="term" value="C:cytosol"/>
    <property type="evidence" value="ECO:0007669"/>
    <property type="project" value="TreeGrafter"/>
</dbReference>
<evidence type="ECO:0000256" key="1">
    <source>
        <dbReference type="ARBA" id="ARBA00010990"/>
    </source>
</evidence>
<dbReference type="Proteomes" id="UP000333828">
    <property type="component" value="Unassembled WGS sequence"/>
</dbReference>
<sequence length="233" mass="25987">MRAQQLPCNGRWPVDVDVWHVALDGRREPDTYRYLDADELARAGRFRYDVDRHRFAMTRSVLRELLGEYTGAMPASVGFAQGPYGRPELATRPGELSTLSFNVSHTGNDALIAVSRTRCVGVDIEVKQRALDWRELAPLVCTAVERAQIEALPPAAQPDAFLRCWTAKEAILKAIGLGITEGLLCLHVDVEDFAEQQPVVIEAPRFEAAARLRFRWLDDLPACQGCLAWGQDA</sequence>
<dbReference type="RefSeq" id="WP_150685451.1">
    <property type="nucleotide sequence ID" value="NZ_CABPSI010000004.1"/>
</dbReference>